<dbReference type="Gene3D" id="3.40.1160.10">
    <property type="entry name" value="Acetylglutamate kinase-like"/>
    <property type="match status" value="1"/>
</dbReference>
<keyword evidence="8" id="KW-0414">Isoprene biosynthesis</keyword>
<evidence type="ECO:0000313" key="11">
    <source>
        <dbReference type="EMBL" id="EFA75231.1"/>
    </source>
</evidence>
<protein>
    <recommendedName>
        <fullName evidence="3">Isopentenyl phosphate kinase</fullName>
        <ecNumber evidence="2">2.7.4.26</ecNumber>
    </recommendedName>
</protein>
<dbReference type="PANTHER" id="PTHR43654">
    <property type="entry name" value="GLUTAMATE 5-KINASE"/>
    <property type="match status" value="1"/>
</dbReference>
<comment type="catalytic activity">
    <reaction evidence="9">
        <text>isopentenyl phosphate + ATP = isopentenyl diphosphate + ADP</text>
        <dbReference type="Rhea" id="RHEA:33963"/>
        <dbReference type="ChEBI" id="CHEBI:30616"/>
        <dbReference type="ChEBI" id="CHEBI:65078"/>
        <dbReference type="ChEBI" id="CHEBI:128769"/>
        <dbReference type="ChEBI" id="CHEBI:456216"/>
        <dbReference type="EC" id="2.7.4.26"/>
    </reaction>
</comment>
<dbReference type="AlphaFoldDB" id="D3BU45"/>
<dbReference type="OMA" id="THGCESI"/>
<keyword evidence="7" id="KW-0067">ATP-binding</keyword>
<sequence>MNKIDFIDLRKEKIVARAIEGTVTIDEYVELDVTVTDTTQTIKFYLLKRLLSTHGCESIIGMPIIRNMKIDYIHNVFNKNDHNSITSEQITTPTRHPQLECDGLTKDKLEELDHQIRSDSKKERENDLAKQLMDKFKEILSNISLECHQKENLQFSLVNMNRKDYKLLIIKCGGAYLTKKDQHQQLNQDNFNSLLDILDSLLKKNYKLILIIGAGSFGHHEAKQYKITGGFNYNFDEVNDVVDSRKGMIATRFSVLKLLNLVCLECQKRSISAMPCSPFDGWMTDNNVVIKHNADSIQSMLDLSIIPVLHGDVCLDRSKGCTILSGDTIIQVLCEQLKPQPTRAIFITDVSGVYDRPPNEPNAIIISNISSSSLTNNDISVSNSKSEHDVTGGMRAKLQSALNIANMNIDVVIIGGDSKSILESPNLLNNDHSSVGTVITNK</sequence>
<evidence type="ECO:0000256" key="4">
    <source>
        <dbReference type="ARBA" id="ARBA00022679"/>
    </source>
</evidence>
<dbReference type="GO" id="GO:0016301">
    <property type="term" value="F:kinase activity"/>
    <property type="evidence" value="ECO:0007669"/>
    <property type="project" value="UniProtKB-KW"/>
</dbReference>
<evidence type="ECO:0000256" key="9">
    <source>
        <dbReference type="ARBA" id="ARBA00049063"/>
    </source>
</evidence>
<evidence type="ECO:0000256" key="1">
    <source>
        <dbReference type="ARBA" id="ARBA00010540"/>
    </source>
</evidence>
<dbReference type="InterPro" id="IPR024192">
    <property type="entry name" value="Fosfomycin_R_FomA-type"/>
</dbReference>
<keyword evidence="12" id="KW-1185">Reference proteome</keyword>
<evidence type="ECO:0000313" key="12">
    <source>
        <dbReference type="Proteomes" id="UP000001396"/>
    </source>
</evidence>
<dbReference type="GO" id="GO:0005829">
    <property type="term" value="C:cytosol"/>
    <property type="evidence" value="ECO:0007669"/>
    <property type="project" value="TreeGrafter"/>
</dbReference>
<keyword evidence="4" id="KW-0808">Transferase</keyword>
<comment type="caution">
    <text evidence="11">The sequence shown here is derived from an EMBL/GenBank/DDBJ whole genome shotgun (WGS) entry which is preliminary data.</text>
</comment>
<dbReference type="GO" id="GO:0102043">
    <property type="term" value="F:isopentenyl phosphate kinase activity"/>
    <property type="evidence" value="ECO:0007669"/>
    <property type="project" value="UniProtKB-EC"/>
</dbReference>
<dbReference type="GeneID" id="31366774"/>
<evidence type="ECO:0000256" key="2">
    <source>
        <dbReference type="ARBA" id="ARBA00012908"/>
    </source>
</evidence>
<dbReference type="RefSeq" id="XP_020427365.1">
    <property type="nucleotide sequence ID" value="XM_020582062.1"/>
</dbReference>
<dbReference type="InterPro" id="IPR036393">
    <property type="entry name" value="AceGlu_kinase-like_sf"/>
</dbReference>
<dbReference type="EC" id="2.7.4.26" evidence="2"/>
<evidence type="ECO:0000256" key="7">
    <source>
        <dbReference type="ARBA" id="ARBA00022840"/>
    </source>
</evidence>
<evidence type="ECO:0000256" key="6">
    <source>
        <dbReference type="ARBA" id="ARBA00022777"/>
    </source>
</evidence>
<evidence type="ECO:0000256" key="5">
    <source>
        <dbReference type="ARBA" id="ARBA00022741"/>
    </source>
</evidence>
<dbReference type="EMBL" id="ADBJ01000056">
    <property type="protein sequence ID" value="EFA75231.1"/>
    <property type="molecule type" value="Genomic_DNA"/>
</dbReference>
<dbReference type="Pfam" id="PF00696">
    <property type="entry name" value="AA_kinase"/>
    <property type="match status" value="1"/>
</dbReference>
<feature type="domain" description="Aspartate/glutamate/uridylate kinase" evidence="10">
    <location>
        <begin position="166"/>
        <end position="414"/>
    </location>
</feature>
<keyword evidence="5" id="KW-0547">Nucleotide-binding</keyword>
<keyword evidence="6 11" id="KW-0418">Kinase</keyword>
<dbReference type="SUPFAM" id="SSF53633">
    <property type="entry name" value="Carbamate kinase-like"/>
    <property type="match status" value="1"/>
</dbReference>
<evidence type="ECO:0000256" key="3">
    <source>
        <dbReference type="ARBA" id="ARBA00017267"/>
    </source>
</evidence>
<dbReference type="Proteomes" id="UP000001396">
    <property type="component" value="Unassembled WGS sequence"/>
</dbReference>
<comment type="similarity">
    <text evidence="1">Belongs to the isopentenyl phosphate kinase family.</text>
</comment>
<gene>
    <name evidence="11" type="ORF">PPL_11306</name>
</gene>
<evidence type="ECO:0000256" key="8">
    <source>
        <dbReference type="ARBA" id="ARBA00023229"/>
    </source>
</evidence>
<dbReference type="InParanoid" id="D3BU45"/>
<organism evidence="11 12">
    <name type="scientific">Heterostelium pallidum (strain ATCC 26659 / Pp 5 / PN500)</name>
    <name type="common">Cellular slime mold</name>
    <name type="synonym">Polysphondylium pallidum</name>
    <dbReference type="NCBI Taxonomy" id="670386"/>
    <lineage>
        <taxon>Eukaryota</taxon>
        <taxon>Amoebozoa</taxon>
        <taxon>Evosea</taxon>
        <taxon>Eumycetozoa</taxon>
        <taxon>Dictyostelia</taxon>
        <taxon>Acytosteliales</taxon>
        <taxon>Acytosteliaceae</taxon>
        <taxon>Heterostelium</taxon>
    </lineage>
</organism>
<proteinExistence type="inferred from homology"/>
<dbReference type="PANTHER" id="PTHR43654:SF1">
    <property type="entry name" value="ISOPENTENYL PHOSPHATE KINASE"/>
    <property type="match status" value="1"/>
</dbReference>
<evidence type="ECO:0000259" key="10">
    <source>
        <dbReference type="Pfam" id="PF00696"/>
    </source>
</evidence>
<name>D3BU45_HETP5</name>
<dbReference type="GO" id="GO:0016114">
    <property type="term" value="P:terpenoid biosynthetic process"/>
    <property type="evidence" value="ECO:0007669"/>
    <property type="project" value="TreeGrafter"/>
</dbReference>
<reference evidence="11 12" key="1">
    <citation type="journal article" date="2011" name="Genome Res.">
        <title>Phylogeny-wide analysis of social amoeba genomes highlights ancient origins for complex intercellular communication.</title>
        <authorList>
            <person name="Heidel A.J."/>
            <person name="Lawal H.M."/>
            <person name="Felder M."/>
            <person name="Schilde C."/>
            <person name="Helps N.R."/>
            <person name="Tunggal B."/>
            <person name="Rivero F."/>
            <person name="John U."/>
            <person name="Schleicher M."/>
            <person name="Eichinger L."/>
            <person name="Platzer M."/>
            <person name="Noegel A.A."/>
            <person name="Schaap P."/>
            <person name="Gloeckner G."/>
        </authorList>
    </citation>
    <scope>NUCLEOTIDE SEQUENCE [LARGE SCALE GENOMIC DNA]</scope>
    <source>
        <strain evidence="12">ATCC 26659 / Pp 5 / PN500</strain>
    </source>
</reference>
<dbReference type="GO" id="GO:0005524">
    <property type="term" value="F:ATP binding"/>
    <property type="evidence" value="ECO:0007669"/>
    <property type="project" value="UniProtKB-KW"/>
</dbReference>
<accession>D3BU45</accession>
<dbReference type="InterPro" id="IPR001048">
    <property type="entry name" value="Asp/Glu/Uridylate_kinase"/>
</dbReference>
<dbReference type="STRING" id="670386.D3BU45"/>
<dbReference type="NCBIfam" id="NF040647">
    <property type="entry name" value="IPPK_Arch"/>
    <property type="match status" value="1"/>
</dbReference>